<dbReference type="AlphaFoldDB" id="A0A9P4NH74"/>
<name>A0A9P4NH74_9PEZI</name>
<protein>
    <submittedName>
        <fullName evidence="1">Uncharacterized protein</fullName>
    </submittedName>
</protein>
<accession>A0A9P4NH74</accession>
<comment type="caution">
    <text evidence="1">The sequence shown here is derived from an EMBL/GenBank/DDBJ whole genome shotgun (WGS) entry which is preliminary data.</text>
</comment>
<keyword evidence="2" id="KW-1185">Reference proteome</keyword>
<proteinExistence type="predicted"/>
<evidence type="ECO:0000313" key="2">
    <source>
        <dbReference type="Proteomes" id="UP000800235"/>
    </source>
</evidence>
<organism evidence="1 2">
    <name type="scientific">Tothia fuscella</name>
    <dbReference type="NCBI Taxonomy" id="1048955"/>
    <lineage>
        <taxon>Eukaryota</taxon>
        <taxon>Fungi</taxon>
        <taxon>Dikarya</taxon>
        <taxon>Ascomycota</taxon>
        <taxon>Pezizomycotina</taxon>
        <taxon>Dothideomycetes</taxon>
        <taxon>Pleosporomycetidae</taxon>
        <taxon>Venturiales</taxon>
        <taxon>Cylindrosympodiaceae</taxon>
        <taxon>Tothia</taxon>
    </lineage>
</organism>
<dbReference type="Proteomes" id="UP000800235">
    <property type="component" value="Unassembled WGS sequence"/>
</dbReference>
<gene>
    <name evidence="1" type="ORF">EJ08DRAFT_653521</name>
</gene>
<reference evidence="1" key="1">
    <citation type="journal article" date="2020" name="Stud. Mycol.">
        <title>101 Dothideomycetes genomes: a test case for predicting lifestyles and emergence of pathogens.</title>
        <authorList>
            <person name="Haridas S."/>
            <person name="Albert R."/>
            <person name="Binder M."/>
            <person name="Bloem J."/>
            <person name="Labutti K."/>
            <person name="Salamov A."/>
            <person name="Andreopoulos B."/>
            <person name="Baker S."/>
            <person name="Barry K."/>
            <person name="Bills G."/>
            <person name="Bluhm B."/>
            <person name="Cannon C."/>
            <person name="Castanera R."/>
            <person name="Culley D."/>
            <person name="Daum C."/>
            <person name="Ezra D."/>
            <person name="Gonzalez J."/>
            <person name="Henrissat B."/>
            <person name="Kuo A."/>
            <person name="Liang C."/>
            <person name="Lipzen A."/>
            <person name="Lutzoni F."/>
            <person name="Magnuson J."/>
            <person name="Mondo S."/>
            <person name="Nolan M."/>
            <person name="Ohm R."/>
            <person name="Pangilinan J."/>
            <person name="Park H.-J."/>
            <person name="Ramirez L."/>
            <person name="Alfaro M."/>
            <person name="Sun H."/>
            <person name="Tritt A."/>
            <person name="Yoshinaga Y."/>
            <person name="Zwiers L.-H."/>
            <person name="Turgeon B."/>
            <person name="Goodwin S."/>
            <person name="Spatafora J."/>
            <person name="Crous P."/>
            <person name="Grigoriev I."/>
        </authorList>
    </citation>
    <scope>NUCLEOTIDE SEQUENCE</scope>
    <source>
        <strain evidence="1">CBS 130266</strain>
    </source>
</reference>
<evidence type="ECO:0000313" key="1">
    <source>
        <dbReference type="EMBL" id="KAF2421195.1"/>
    </source>
</evidence>
<sequence length="173" mass="18763">MTLDTGSKAGRGARARATVLDKAYSRAPKAKPIPWNGIDSRKSGSSATQTCTLHLTETWNCLKTSVNLAVQVEMKDSKGTVLANIANTRAGDSTPLKISSSLKDQLVITPEHTGDYIQFTLGSLSWKSGDKDDKAAVYCKVGGWDPKTPACRRGFTDDTVTASKRQMDCWFQC</sequence>
<dbReference type="OrthoDB" id="1896086at2759"/>
<dbReference type="EMBL" id="MU007100">
    <property type="protein sequence ID" value="KAF2421195.1"/>
    <property type="molecule type" value="Genomic_DNA"/>
</dbReference>